<dbReference type="PROSITE" id="PS50206">
    <property type="entry name" value="RHODANESE_3"/>
    <property type="match status" value="2"/>
</dbReference>
<dbReference type="Pfam" id="PF00581">
    <property type="entry name" value="Rhodanese"/>
    <property type="match status" value="2"/>
</dbReference>
<gene>
    <name evidence="5" type="ORF">GCM10009690_19260</name>
</gene>
<accession>A0ABN2ACU7</accession>
<dbReference type="EMBL" id="BAAALX010000009">
    <property type="protein sequence ID" value="GAA1516345.1"/>
    <property type="molecule type" value="Genomic_DNA"/>
</dbReference>
<dbReference type="InterPro" id="IPR045078">
    <property type="entry name" value="TST/MPST-like"/>
</dbReference>
<dbReference type="PANTHER" id="PTHR11364">
    <property type="entry name" value="THIOSULFATE SULFERTANSFERASE"/>
    <property type="match status" value="1"/>
</dbReference>
<keyword evidence="6" id="KW-1185">Reference proteome</keyword>
<evidence type="ECO:0000256" key="1">
    <source>
        <dbReference type="ARBA" id="ARBA00022679"/>
    </source>
</evidence>
<dbReference type="InterPro" id="IPR036873">
    <property type="entry name" value="Rhodanese-like_dom_sf"/>
</dbReference>
<evidence type="ECO:0000256" key="3">
    <source>
        <dbReference type="SAM" id="MobiDB-lite"/>
    </source>
</evidence>
<dbReference type="CDD" id="cd01448">
    <property type="entry name" value="TST_Repeat_1"/>
    <property type="match status" value="1"/>
</dbReference>
<dbReference type="RefSeq" id="WP_342589784.1">
    <property type="nucleotide sequence ID" value="NZ_JABSSX010000001.1"/>
</dbReference>
<dbReference type="CDD" id="cd01449">
    <property type="entry name" value="TST_Repeat_2"/>
    <property type="match status" value="1"/>
</dbReference>
<dbReference type="Gene3D" id="3.40.250.10">
    <property type="entry name" value="Rhodanese-like domain"/>
    <property type="match status" value="2"/>
</dbReference>
<protein>
    <submittedName>
        <fullName evidence="5">Sulfurtransferase</fullName>
    </submittedName>
</protein>
<name>A0ABN2ACU7_9MICO</name>
<dbReference type="SUPFAM" id="SSF52821">
    <property type="entry name" value="Rhodanese/Cell cycle control phosphatase"/>
    <property type="match status" value="2"/>
</dbReference>
<dbReference type="PANTHER" id="PTHR11364:SF27">
    <property type="entry name" value="SULFURTRANSFERASE"/>
    <property type="match status" value="1"/>
</dbReference>
<evidence type="ECO:0000259" key="4">
    <source>
        <dbReference type="PROSITE" id="PS50206"/>
    </source>
</evidence>
<proteinExistence type="predicted"/>
<dbReference type="PROSITE" id="PS00380">
    <property type="entry name" value="RHODANESE_1"/>
    <property type="match status" value="1"/>
</dbReference>
<evidence type="ECO:0000256" key="2">
    <source>
        <dbReference type="ARBA" id="ARBA00022737"/>
    </source>
</evidence>
<feature type="domain" description="Rhodanese" evidence="4">
    <location>
        <begin position="24"/>
        <end position="143"/>
    </location>
</feature>
<keyword evidence="2" id="KW-0677">Repeat</keyword>
<evidence type="ECO:0000313" key="5">
    <source>
        <dbReference type="EMBL" id="GAA1516345.1"/>
    </source>
</evidence>
<organism evidence="5 6">
    <name type="scientific">Brevibacterium permense</name>
    <dbReference type="NCBI Taxonomy" id="234834"/>
    <lineage>
        <taxon>Bacteria</taxon>
        <taxon>Bacillati</taxon>
        <taxon>Actinomycetota</taxon>
        <taxon>Actinomycetes</taxon>
        <taxon>Micrococcales</taxon>
        <taxon>Brevibacteriaceae</taxon>
        <taxon>Brevibacterium</taxon>
    </lineage>
</organism>
<dbReference type="InterPro" id="IPR001763">
    <property type="entry name" value="Rhodanese-like_dom"/>
</dbReference>
<dbReference type="InterPro" id="IPR001307">
    <property type="entry name" value="Thiosulphate_STrfase_CS"/>
</dbReference>
<reference evidence="5 6" key="1">
    <citation type="journal article" date="2019" name="Int. J. Syst. Evol. Microbiol.">
        <title>The Global Catalogue of Microorganisms (GCM) 10K type strain sequencing project: providing services to taxonomists for standard genome sequencing and annotation.</title>
        <authorList>
            <consortium name="The Broad Institute Genomics Platform"/>
            <consortium name="The Broad Institute Genome Sequencing Center for Infectious Disease"/>
            <person name="Wu L."/>
            <person name="Ma J."/>
        </authorList>
    </citation>
    <scope>NUCLEOTIDE SEQUENCE [LARGE SCALE GENOMIC DNA]</scope>
    <source>
        <strain evidence="5 6">JCM 13318</strain>
    </source>
</reference>
<evidence type="ECO:0000313" key="6">
    <source>
        <dbReference type="Proteomes" id="UP001500177"/>
    </source>
</evidence>
<feature type="domain" description="Rhodanese" evidence="4">
    <location>
        <begin position="170"/>
        <end position="279"/>
    </location>
</feature>
<feature type="region of interest" description="Disordered" evidence="3">
    <location>
        <begin position="188"/>
        <end position="210"/>
    </location>
</feature>
<dbReference type="SMART" id="SM00450">
    <property type="entry name" value="RHOD"/>
    <property type="match status" value="2"/>
</dbReference>
<dbReference type="Proteomes" id="UP001500177">
    <property type="component" value="Unassembled WGS sequence"/>
</dbReference>
<sequence length="282" mass="29653">MKEIELSRSDVLISADELLTRMADSPAPRLLDVRWTLPKPDGRDDFAAGHIPGAVYVDLDTELADHGTTDPTSGRHPLPSPEAFQETVRSWGIDEGTEVVVYDDNSSLGAARAWWLLQWAGMNARVLDGGLAAFRDAGGTLETGDSPEVTPSAVEISPGRLPVIDAEAAAGFDGVLLDARAGERFRGETEPLDPQAGHIPGAKSAPATDNVPAGTFLPEALLRERFDDLGALDGPVGVYCGSGVTACHNALALATLGVEASLYPASWSGWSSDPDRPVETGS</sequence>
<comment type="caution">
    <text evidence="5">The sequence shown here is derived from an EMBL/GenBank/DDBJ whole genome shotgun (WGS) entry which is preliminary data.</text>
</comment>
<keyword evidence="1" id="KW-0808">Transferase</keyword>